<dbReference type="PANTHER" id="PTHR30572:SF4">
    <property type="entry name" value="ABC TRANSPORTER PERMEASE YTRF"/>
    <property type="match status" value="1"/>
</dbReference>
<feature type="domain" description="ABC3 transporter permease C-terminal" evidence="8">
    <location>
        <begin position="288"/>
        <end position="411"/>
    </location>
</feature>
<comment type="similarity">
    <text evidence="6">Belongs to the ABC-4 integral membrane protein family.</text>
</comment>
<gene>
    <name evidence="10" type="ORF">SAMN05216233_101384</name>
</gene>
<dbReference type="Proteomes" id="UP000198870">
    <property type="component" value="Unassembled WGS sequence"/>
</dbReference>
<dbReference type="InterPro" id="IPR003838">
    <property type="entry name" value="ABC3_permease_C"/>
</dbReference>
<evidence type="ECO:0000256" key="3">
    <source>
        <dbReference type="ARBA" id="ARBA00022692"/>
    </source>
</evidence>
<evidence type="ECO:0000256" key="4">
    <source>
        <dbReference type="ARBA" id="ARBA00022989"/>
    </source>
</evidence>
<organism evidence="10 11">
    <name type="scientific">Desulfoluna spongiiphila</name>
    <dbReference type="NCBI Taxonomy" id="419481"/>
    <lineage>
        <taxon>Bacteria</taxon>
        <taxon>Pseudomonadati</taxon>
        <taxon>Thermodesulfobacteriota</taxon>
        <taxon>Desulfobacteria</taxon>
        <taxon>Desulfobacterales</taxon>
        <taxon>Desulfolunaceae</taxon>
        <taxon>Desulfoluna</taxon>
    </lineage>
</organism>
<sequence>MFDADYWKEIFHTLGCNKTRTLLTAFGVFWGLFMLTLLAGAGNALRNGAMKDFDGYAKNGAYLWSQPTGKPCGGYSRGREWHITLQDVAVLKHKLAELKSIAPRLHAGSGAKNVARGARSASFTVVGDVPSWRDIESMKILKGRFINGLDIREKRKVCVIGKRVAEVLFLPGEEPIGKKVKVFGGYFRVVGVVAPVSAQDRQKSRTVHLPFATLGGLLNLGDDIHYMGVTAADGVSVATLEERIIAILKERHSIAPDDAQAVGHLNIERQYRKMTSLFFGISALSWAVGLGTLAAGVIGICNIMLLVIRERTREIGIKRALGATPLQIRLQIVCESALLTCVSGYAGLSAGVLILEAVNRVLKKASAVGEGSMFLNPSISLDAALGALAVLVVAGILAGLLPAQRAVRIKPVEAIQDE</sequence>
<protein>
    <submittedName>
        <fullName evidence="10">Putative ABC transport system permease protein</fullName>
    </submittedName>
</protein>
<dbReference type="RefSeq" id="WP_092207682.1">
    <property type="nucleotide sequence ID" value="NZ_FMUX01000001.1"/>
</dbReference>
<evidence type="ECO:0000313" key="10">
    <source>
        <dbReference type="EMBL" id="SCX80218.1"/>
    </source>
</evidence>
<dbReference type="GO" id="GO:0005886">
    <property type="term" value="C:plasma membrane"/>
    <property type="evidence" value="ECO:0007669"/>
    <property type="project" value="UniProtKB-SubCell"/>
</dbReference>
<accession>A0A1G5AQR2</accession>
<evidence type="ECO:0000259" key="8">
    <source>
        <dbReference type="Pfam" id="PF02687"/>
    </source>
</evidence>
<feature type="transmembrane region" description="Helical" evidence="7">
    <location>
        <begin position="378"/>
        <end position="401"/>
    </location>
</feature>
<evidence type="ECO:0000256" key="2">
    <source>
        <dbReference type="ARBA" id="ARBA00022475"/>
    </source>
</evidence>
<feature type="domain" description="MacB-like periplasmic core" evidence="9">
    <location>
        <begin position="21"/>
        <end position="246"/>
    </location>
</feature>
<dbReference type="Pfam" id="PF12704">
    <property type="entry name" value="MacB_PCD"/>
    <property type="match status" value="1"/>
</dbReference>
<dbReference type="PANTHER" id="PTHR30572">
    <property type="entry name" value="MEMBRANE COMPONENT OF TRANSPORTER-RELATED"/>
    <property type="match status" value="1"/>
</dbReference>
<keyword evidence="3 7" id="KW-0812">Transmembrane</keyword>
<evidence type="ECO:0000256" key="6">
    <source>
        <dbReference type="ARBA" id="ARBA00038076"/>
    </source>
</evidence>
<keyword evidence="11" id="KW-1185">Reference proteome</keyword>
<dbReference type="OrthoDB" id="9802264at2"/>
<dbReference type="EMBL" id="FMUX01000001">
    <property type="protein sequence ID" value="SCX80218.1"/>
    <property type="molecule type" value="Genomic_DNA"/>
</dbReference>
<keyword evidence="4 7" id="KW-1133">Transmembrane helix</keyword>
<dbReference type="InterPro" id="IPR025857">
    <property type="entry name" value="MacB_PCD"/>
</dbReference>
<dbReference type="AlphaFoldDB" id="A0A1G5AQR2"/>
<keyword evidence="5 7" id="KW-0472">Membrane</keyword>
<feature type="transmembrane region" description="Helical" evidence="7">
    <location>
        <begin position="21"/>
        <end position="41"/>
    </location>
</feature>
<feature type="transmembrane region" description="Helical" evidence="7">
    <location>
        <begin position="337"/>
        <end position="358"/>
    </location>
</feature>
<dbReference type="STRING" id="419481.SAMN05216233_101384"/>
<dbReference type="GO" id="GO:0022857">
    <property type="term" value="F:transmembrane transporter activity"/>
    <property type="evidence" value="ECO:0007669"/>
    <property type="project" value="TreeGrafter"/>
</dbReference>
<proteinExistence type="inferred from homology"/>
<evidence type="ECO:0000259" key="9">
    <source>
        <dbReference type="Pfam" id="PF12704"/>
    </source>
</evidence>
<evidence type="ECO:0000256" key="7">
    <source>
        <dbReference type="SAM" id="Phobius"/>
    </source>
</evidence>
<evidence type="ECO:0000256" key="1">
    <source>
        <dbReference type="ARBA" id="ARBA00004651"/>
    </source>
</evidence>
<keyword evidence="2" id="KW-1003">Cell membrane</keyword>
<dbReference type="InterPro" id="IPR050250">
    <property type="entry name" value="Macrolide_Exporter_MacB"/>
</dbReference>
<feature type="transmembrane region" description="Helical" evidence="7">
    <location>
        <begin position="277"/>
        <end position="308"/>
    </location>
</feature>
<comment type="subcellular location">
    <subcellularLocation>
        <location evidence="1">Cell membrane</location>
        <topology evidence="1">Multi-pass membrane protein</topology>
    </subcellularLocation>
</comment>
<dbReference type="Pfam" id="PF02687">
    <property type="entry name" value="FtsX"/>
    <property type="match status" value="1"/>
</dbReference>
<name>A0A1G5AQR2_9BACT</name>
<reference evidence="10 11" key="1">
    <citation type="submission" date="2016-10" db="EMBL/GenBank/DDBJ databases">
        <authorList>
            <person name="de Groot N.N."/>
        </authorList>
    </citation>
    <scope>NUCLEOTIDE SEQUENCE [LARGE SCALE GENOMIC DNA]</scope>
    <source>
        <strain evidence="10 11">AA1</strain>
    </source>
</reference>
<evidence type="ECO:0000313" key="11">
    <source>
        <dbReference type="Proteomes" id="UP000198870"/>
    </source>
</evidence>
<evidence type="ECO:0000256" key="5">
    <source>
        <dbReference type="ARBA" id="ARBA00023136"/>
    </source>
</evidence>